<comment type="function">
    <text evidence="3">Nucleotide-binding protein.</text>
</comment>
<evidence type="ECO:0000256" key="2">
    <source>
        <dbReference type="ARBA" id="ARBA00093450"/>
    </source>
</evidence>
<evidence type="ECO:0000313" key="5">
    <source>
        <dbReference type="Proteomes" id="UP000237082"/>
    </source>
</evidence>
<dbReference type="Proteomes" id="UP000237082">
    <property type="component" value="Unassembled WGS sequence"/>
</dbReference>
<accession>A0A2S5DFV7</accession>
<dbReference type="RefSeq" id="WP_103902812.1">
    <property type="nucleotide sequence ID" value="NZ_PQWB01000043.1"/>
</dbReference>
<organism evidence="4 5">
    <name type="scientific">Chromobacterium alticapitis</name>
    <dbReference type="NCBI Taxonomy" id="2073169"/>
    <lineage>
        <taxon>Bacteria</taxon>
        <taxon>Pseudomonadati</taxon>
        <taxon>Pseudomonadota</taxon>
        <taxon>Betaproteobacteria</taxon>
        <taxon>Neisseriales</taxon>
        <taxon>Chromobacteriaceae</taxon>
        <taxon>Chromobacterium</taxon>
    </lineage>
</organism>
<dbReference type="SUPFAM" id="SSF89963">
    <property type="entry name" value="YajQ-like"/>
    <property type="match status" value="2"/>
</dbReference>
<comment type="similarity">
    <text evidence="2 3">Belongs to the YajQ family.</text>
</comment>
<keyword evidence="5" id="KW-1185">Reference proteome</keyword>
<gene>
    <name evidence="4" type="ORF">C2I19_11380</name>
</gene>
<comment type="caution">
    <text evidence="4">The sequence shown here is derived from an EMBL/GenBank/DDBJ whole genome shotgun (WGS) entry which is preliminary data.</text>
</comment>
<dbReference type="GO" id="GO:0005829">
    <property type="term" value="C:cytosol"/>
    <property type="evidence" value="ECO:0007669"/>
    <property type="project" value="TreeGrafter"/>
</dbReference>
<dbReference type="AlphaFoldDB" id="A0A2S5DFV7"/>
<dbReference type="NCBIfam" id="NF003819">
    <property type="entry name" value="PRK05412.1"/>
    <property type="match status" value="1"/>
</dbReference>
<dbReference type="InterPro" id="IPR035570">
    <property type="entry name" value="UPF0234_N"/>
</dbReference>
<name>A0A2S5DFV7_9NEIS</name>
<dbReference type="InterPro" id="IPR036183">
    <property type="entry name" value="YajQ-like_sf"/>
</dbReference>
<dbReference type="EMBL" id="PQWB01000043">
    <property type="protein sequence ID" value="POZ61877.1"/>
    <property type="molecule type" value="Genomic_DNA"/>
</dbReference>
<dbReference type="PANTHER" id="PTHR30476:SF0">
    <property type="entry name" value="UPF0234 PROTEIN YAJQ"/>
    <property type="match status" value="1"/>
</dbReference>
<evidence type="ECO:0000256" key="3">
    <source>
        <dbReference type="HAMAP-Rule" id="MF_00632"/>
    </source>
</evidence>
<protein>
    <recommendedName>
        <fullName evidence="3">Nucleotide-binding protein C2I19_11380</fullName>
    </recommendedName>
</protein>
<sequence length="166" mass="18549">MPSFDVVSEVNKVEVRNALDQANKEVSTRYDFKGSDARIEFNDKEVTLHADTEFQLDQVNDILVSKLSKRAVDVRSLDYGKLEKVSGNKVKKVLKIKEGLDSDLAKKIVKLLKDSKMKVQASIQGEAVRVSGAKRDVLQEAIALLKTDIANDLENGAPLQFNNFRD</sequence>
<dbReference type="Pfam" id="PF04461">
    <property type="entry name" value="YajQ"/>
    <property type="match status" value="1"/>
</dbReference>
<dbReference type="InterPro" id="IPR035571">
    <property type="entry name" value="UPF0234-like_C"/>
</dbReference>
<dbReference type="PANTHER" id="PTHR30476">
    <property type="entry name" value="UPF0234 PROTEIN YAJQ"/>
    <property type="match status" value="1"/>
</dbReference>
<dbReference type="Gene3D" id="3.30.70.990">
    <property type="entry name" value="YajQ-like, domain 2"/>
    <property type="match status" value="1"/>
</dbReference>
<evidence type="ECO:0000313" key="4">
    <source>
        <dbReference type="EMBL" id="POZ61877.1"/>
    </source>
</evidence>
<reference evidence="5" key="1">
    <citation type="submission" date="2018-02" db="EMBL/GenBank/DDBJ databases">
        <authorList>
            <person name="O'Hara-Hanley K."/>
            <person name="Soby S."/>
        </authorList>
    </citation>
    <scope>NUCLEOTIDE SEQUENCE [LARGE SCALE GENOMIC DNA]</scope>
    <source>
        <strain evidence="5">MWU14-2602</strain>
    </source>
</reference>
<dbReference type="OrthoDB" id="9801447at2"/>
<dbReference type="HAMAP" id="MF_00632">
    <property type="entry name" value="UPF0234"/>
    <property type="match status" value="1"/>
</dbReference>
<dbReference type="CDD" id="cd11740">
    <property type="entry name" value="YajQ_like"/>
    <property type="match status" value="1"/>
</dbReference>
<keyword evidence="1 3" id="KW-0547">Nucleotide-binding</keyword>
<dbReference type="InterPro" id="IPR007551">
    <property type="entry name" value="YajQ/Smlt4090-like"/>
</dbReference>
<proteinExistence type="inferred from homology"/>
<dbReference type="Gene3D" id="3.30.70.860">
    <property type="match status" value="1"/>
</dbReference>
<evidence type="ECO:0000256" key="1">
    <source>
        <dbReference type="ARBA" id="ARBA00022741"/>
    </source>
</evidence>
<dbReference type="GO" id="GO:0000166">
    <property type="term" value="F:nucleotide binding"/>
    <property type="evidence" value="ECO:0007669"/>
    <property type="project" value="UniProtKB-UniRule"/>
</dbReference>